<evidence type="ECO:0000256" key="1">
    <source>
        <dbReference type="SAM" id="SignalP"/>
    </source>
</evidence>
<organism evidence="2 3">
    <name type="scientific">Amycolatopsis xylanica</name>
    <dbReference type="NCBI Taxonomy" id="589385"/>
    <lineage>
        <taxon>Bacteria</taxon>
        <taxon>Bacillati</taxon>
        <taxon>Actinomycetota</taxon>
        <taxon>Actinomycetes</taxon>
        <taxon>Pseudonocardiales</taxon>
        <taxon>Pseudonocardiaceae</taxon>
        <taxon>Amycolatopsis</taxon>
    </lineage>
</organism>
<dbReference type="OrthoDB" id="9780991at2"/>
<keyword evidence="3" id="KW-1185">Reference proteome</keyword>
<dbReference type="PANTHER" id="PTHR43649">
    <property type="entry name" value="ARABINOSE-BINDING PROTEIN-RELATED"/>
    <property type="match status" value="1"/>
</dbReference>
<sequence length="418" mass="45228">MTSGRRRARRALGSLLLTGLLALTSACGDSEADSAGKTVLTWWDYFGYSPSADNAVKSLITRYEKSHPNVTISRTVIRFGEFRAKLQEAAKNGTFPDLAAIDNADVPVFAKQGVLTDLTSRMQMWDALKEYLDPVVQSVQLDKQFYGVPFRSNTTALWYNKDHFTAAGIPEPPKTWDDLVADARKLTTGDHSGLCFSAAANEEGTFTFLPLLWQAGGDLRGLGDKASVTALSLVDKLINQDKSVPKSMLQSGQSEIGREFGAGRCSMMINGPWVLSSVEQVKFRWDVALWPTGSGGNSASPLGGEVLAVGKGSAHVEEAWDVARWIADPGNSRTELGKGLSGIPNRKDTVTDQAWAWSPIIPVFAHQMLSARARGIYGDKYPQVSQVVWTMEQQVLAHARPPEEAAAAAGAQVKGLLG</sequence>
<dbReference type="PROSITE" id="PS51257">
    <property type="entry name" value="PROKAR_LIPOPROTEIN"/>
    <property type="match status" value="1"/>
</dbReference>
<feature type="signal peptide" evidence="1">
    <location>
        <begin position="1"/>
        <end position="28"/>
    </location>
</feature>
<protein>
    <submittedName>
        <fullName evidence="2">Multiple sugar transport system substrate-binding protein</fullName>
    </submittedName>
</protein>
<keyword evidence="2" id="KW-0813">Transport</keyword>
<dbReference type="InterPro" id="IPR050490">
    <property type="entry name" value="Bact_solute-bd_prot1"/>
</dbReference>
<evidence type="ECO:0000313" key="2">
    <source>
        <dbReference type="EMBL" id="SDY96887.1"/>
    </source>
</evidence>
<name>A0A1H3P713_9PSEU</name>
<dbReference type="Gene3D" id="3.40.190.10">
    <property type="entry name" value="Periplasmic binding protein-like II"/>
    <property type="match status" value="1"/>
</dbReference>
<keyword evidence="2" id="KW-0762">Sugar transport</keyword>
<dbReference type="RefSeq" id="WP_091295272.1">
    <property type="nucleotide sequence ID" value="NZ_FNON01000008.1"/>
</dbReference>
<dbReference type="EMBL" id="FNON01000008">
    <property type="protein sequence ID" value="SDY96887.1"/>
    <property type="molecule type" value="Genomic_DNA"/>
</dbReference>
<reference evidence="2 3" key="1">
    <citation type="submission" date="2016-10" db="EMBL/GenBank/DDBJ databases">
        <authorList>
            <person name="de Groot N.N."/>
        </authorList>
    </citation>
    <scope>NUCLEOTIDE SEQUENCE [LARGE SCALE GENOMIC DNA]</scope>
    <source>
        <strain evidence="2 3">CPCC 202699</strain>
    </source>
</reference>
<feature type="chain" id="PRO_5038354015" evidence="1">
    <location>
        <begin position="29"/>
        <end position="418"/>
    </location>
</feature>
<gene>
    <name evidence="2" type="ORF">SAMN05421504_10852</name>
</gene>
<dbReference type="SUPFAM" id="SSF53850">
    <property type="entry name" value="Periplasmic binding protein-like II"/>
    <property type="match status" value="1"/>
</dbReference>
<proteinExistence type="predicted"/>
<dbReference type="STRING" id="589385.SAMN05421504_10852"/>
<keyword evidence="1" id="KW-0732">Signal</keyword>
<dbReference type="CDD" id="cd13585">
    <property type="entry name" value="PBP2_TMBP_like"/>
    <property type="match status" value="1"/>
</dbReference>
<dbReference type="PANTHER" id="PTHR43649:SF30">
    <property type="entry name" value="ABC TRANSPORTER SUBSTRATE-BINDING PROTEIN"/>
    <property type="match status" value="1"/>
</dbReference>
<dbReference type="Proteomes" id="UP000199515">
    <property type="component" value="Unassembled WGS sequence"/>
</dbReference>
<dbReference type="InterPro" id="IPR006059">
    <property type="entry name" value="SBP"/>
</dbReference>
<evidence type="ECO:0000313" key="3">
    <source>
        <dbReference type="Proteomes" id="UP000199515"/>
    </source>
</evidence>
<dbReference type="AlphaFoldDB" id="A0A1H3P713"/>
<accession>A0A1H3P713</accession>
<dbReference type="Pfam" id="PF13416">
    <property type="entry name" value="SBP_bac_8"/>
    <property type="match status" value="1"/>
</dbReference>